<keyword evidence="3" id="KW-0245">EGF-like domain</keyword>
<dbReference type="FunFam" id="4.10.400.10:FF:000078">
    <property type="entry name" value="low-density lipoprotein receptor-related protein 2"/>
    <property type="match status" value="1"/>
</dbReference>
<dbReference type="PROSITE" id="PS01209">
    <property type="entry name" value="LDLRA_1"/>
    <property type="match status" value="5"/>
</dbReference>
<dbReference type="Gene3D" id="4.10.400.10">
    <property type="entry name" value="Low-density Lipoprotein Receptor"/>
    <property type="match status" value="7"/>
</dbReference>
<evidence type="ECO:0000256" key="14">
    <source>
        <dbReference type="PROSITE-ProRule" id="PRU00461"/>
    </source>
</evidence>
<protein>
    <submittedName>
        <fullName evidence="15">Uncharacterized protein</fullName>
    </submittedName>
</protein>
<dbReference type="InterPro" id="IPR051221">
    <property type="entry name" value="LDLR-related"/>
</dbReference>
<reference evidence="15" key="1">
    <citation type="journal article" date="2023" name="Mol. Biol. Evol.">
        <title>Third-Generation Sequencing Reveals the Adaptive Role of the Epigenome in Three Deep-Sea Polychaetes.</title>
        <authorList>
            <person name="Perez M."/>
            <person name="Aroh O."/>
            <person name="Sun Y."/>
            <person name="Lan Y."/>
            <person name="Juniper S.K."/>
            <person name="Young C.R."/>
            <person name="Angers B."/>
            <person name="Qian P.Y."/>
        </authorList>
    </citation>
    <scope>NUCLEOTIDE SEQUENCE</scope>
    <source>
        <strain evidence="15">R07B-5</strain>
    </source>
</reference>
<keyword evidence="10 13" id="KW-1015">Disulfide bond</keyword>
<dbReference type="FunFam" id="4.10.400.10:FF:000045">
    <property type="entry name" value="Low-density lipoprotein receptor-related protein 2"/>
    <property type="match status" value="1"/>
</dbReference>
<dbReference type="GO" id="GO:0043235">
    <property type="term" value="C:receptor complex"/>
    <property type="evidence" value="ECO:0007669"/>
    <property type="project" value="TreeGrafter"/>
</dbReference>
<dbReference type="GO" id="GO:0012505">
    <property type="term" value="C:endomembrane system"/>
    <property type="evidence" value="ECO:0007669"/>
    <property type="project" value="UniProtKB-SubCell"/>
</dbReference>
<keyword evidence="12" id="KW-0325">Glycoprotein</keyword>
<gene>
    <name evidence="15" type="ORF">NP493_13g04008</name>
</gene>
<sequence length="559" mass="63353">MSHCIKIIVSVSAIQTCAPNQFQCANKKCIPYVWKCDHDNDCGDNSDEPENCKTIPCRPHYLKCNSTGRYKTECEPTYFKCKNSRCIPGRWRCDYDNDCRDNSDEEDCSWRNCTESEFKCQNGRCILQQFKCDGHNQCTDGSDELNCPSYKCNATEFTCSQSRYCIPQTWKCDGDVDCTDESDELNCNYVSETCTSQEFHCRNGQCIPYTWQCDGHHDCLDKSDEDFTACQSHMCLPAMFRCKRNHTCISYEHVCDGVPDCRDHSDELHCVRHLCGPGEFTCLETGQCINAKYVCDNYTNCVDSSDESQQLCSSHVRCSSPANCSGTNQMCTDGRCVCKSGYKLSLTGDTCEGSPPYVLIGMENELHATPVKPNQDFTPLYNGSKDEKDNSLRIDSMAIYMKENLVFITNHHTGTVWQHKVPASLQQTAAGGRHPVDWSGQRLYWADAGSHEIAMCLLDGTQRRTLFNTNLQDVNALVVDPESYQLFWICGGVNPRIEAAFLDGSNRHVLVDQSIQWPSSLAVDFPNRRLYWTDIKKRTIESVTLSGAYRKQVWKFAPG</sequence>
<dbReference type="FunFam" id="4.10.400.10:FF:000011">
    <property type="entry name" value="Low-density lipoprotein receptor-related protein 1"/>
    <property type="match status" value="1"/>
</dbReference>
<dbReference type="PANTHER" id="PTHR22722">
    <property type="entry name" value="LOW-DENSITY LIPOPROTEIN RECEPTOR-RELATED PROTEIN 2-RELATED"/>
    <property type="match status" value="1"/>
</dbReference>
<dbReference type="InterPro" id="IPR002172">
    <property type="entry name" value="LDrepeatLR_classA_rpt"/>
</dbReference>
<dbReference type="GO" id="GO:0016324">
    <property type="term" value="C:apical plasma membrane"/>
    <property type="evidence" value="ECO:0007669"/>
    <property type="project" value="TreeGrafter"/>
</dbReference>
<comment type="caution">
    <text evidence="13">Lacks conserved residue(s) required for the propagation of feature annotation.</text>
</comment>
<evidence type="ECO:0000256" key="13">
    <source>
        <dbReference type="PROSITE-ProRule" id="PRU00124"/>
    </source>
</evidence>
<dbReference type="FunFam" id="4.10.400.10:FF:000002">
    <property type="entry name" value="Low-density lipoprotein receptor-related protein 1"/>
    <property type="match status" value="2"/>
</dbReference>
<evidence type="ECO:0000256" key="11">
    <source>
        <dbReference type="ARBA" id="ARBA00023170"/>
    </source>
</evidence>
<dbReference type="GO" id="GO:0006898">
    <property type="term" value="P:receptor-mediated endocytosis"/>
    <property type="evidence" value="ECO:0007669"/>
    <property type="project" value="TreeGrafter"/>
</dbReference>
<feature type="disulfide bond" evidence="13">
    <location>
        <begin position="120"/>
        <end position="138"/>
    </location>
</feature>
<dbReference type="SMART" id="SM00192">
    <property type="entry name" value="LDLa"/>
    <property type="match status" value="7"/>
</dbReference>
<evidence type="ECO:0000256" key="8">
    <source>
        <dbReference type="ARBA" id="ARBA00022989"/>
    </source>
</evidence>
<dbReference type="InterPro" id="IPR000033">
    <property type="entry name" value="LDLR_classB_rpt"/>
</dbReference>
<evidence type="ECO:0000256" key="4">
    <source>
        <dbReference type="ARBA" id="ARBA00022583"/>
    </source>
</evidence>
<dbReference type="PROSITE" id="PS50068">
    <property type="entry name" value="LDLRA_2"/>
    <property type="match status" value="7"/>
</dbReference>
<keyword evidence="8" id="KW-1133">Transmembrane helix</keyword>
<feature type="disulfide bond" evidence="13">
    <location>
        <begin position="74"/>
        <end position="86"/>
    </location>
</feature>
<keyword evidence="9" id="KW-0472">Membrane</keyword>
<name>A0AAD9PEY7_RIDPI</name>
<dbReference type="Pfam" id="PF00057">
    <property type="entry name" value="Ldl_recept_a"/>
    <property type="match status" value="7"/>
</dbReference>
<keyword evidence="6" id="KW-0732">Signal</keyword>
<evidence type="ECO:0000256" key="9">
    <source>
        <dbReference type="ARBA" id="ARBA00023136"/>
    </source>
</evidence>
<dbReference type="SUPFAM" id="SSF57424">
    <property type="entry name" value="LDL receptor-like module"/>
    <property type="match status" value="7"/>
</dbReference>
<dbReference type="SUPFAM" id="SSF63825">
    <property type="entry name" value="YWTD domain"/>
    <property type="match status" value="1"/>
</dbReference>
<feature type="disulfide bond" evidence="13">
    <location>
        <begin position="81"/>
        <end position="99"/>
    </location>
</feature>
<feature type="disulfide bond" evidence="13">
    <location>
        <begin position="93"/>
        <end position="108"/>
    </location>
</feature>
<evidence type="ECO:0000256" key="3">
    <source>
        <dbReference type="ARBA" id="ARBA00022536"/>
    </source>
</evidence>
<dbReference type="PRINTS" id="PR00261">
    <property type="entry name" value="LDLRECEPTOR"/>
</dbReference>
<dbReference type="PROSITE" id="PS51120">
    <property type="entry name" value="LDLRB"/>
    <property type="match status" value="2"/>
</dbReference>
<feature type="disulfide bond" evidence="13">
    <location>
        <begin position="172"/>
        <end position="187"/>
    </location>
</feature>
<feature type="disulfide bond" evidence="13">
    <location>
        <begin position="24"/>
        <end position="42"/>
    </location>
</feature>
<dbReference type="InterPro" id="IPR036055">
    <property type="entry name" value="LDL_receptor-like_sf"/>
</dbReference>
<feature type="disulfide bond" evidence="13">
    <location>
        <begin position="17"/>
        <end position="29"/>
    </location>
</feature>
<feature type="disulfide bond" evidence="13">
    <location>
        <begin position="113"/>
        <end position="125"/>
    </location>
</feature>
<feature type="repeat" description="LDL-receptor class B" evidence="14">
    <location>
        <begin position="441"/>
        <end position="483"/>
    </location>
</feature>
<dbReference type="PANTHER" id="PTHR22722:SF14">
    <property type="entry name" value="MEGALIN, ISOFORM A"/>
    <property type="match status" value="1"/>
</dbReference>
<keyword evidence="16" id="KW-1185">Reference proteome</keyword>
<comment type="subcellular location">
    <subcellularLocation>
        <location evidence="2">Endomembrane system</location>
    </subcellularLocation>
    <subcellularLocation>
        <location evidence="1">Membrane</location>
        <topology evidence="1">Single-pass membrane protein</topology>
    </subcellularLocation>
</comment>
<dbReference type="InterPro" id="IPR023415">
    <property type="entry name" value="LDLR_class-A_CS"/>
</dbReference>
<feature type="disulfide bond" evidence="13">
    <location>
        <begin position="194"/>
        <end position="206"/>
    </location>
</feature>
<keyword evidence="5" id="KW-0812">Transmembrane</keyword>
<proteinExistence type="predicted"/>
<comment type="caution">
    <text evidence="15">The sequence shown here is derived from an EMBL/GenBank/DDBJ whole genome shotgun (WGS) entry which is preliminary data.</text>
</comment>
<evidence type="ECO:0000256" key="1">
    <source>
        <dbReference type="ARBA" id="ARBA00004167"/>
    </source>
</evidence>
<dbReference type="Pfam" id="PF00058">
    <property type="entry name" value="Ldl_recept_b"/>
    <property type="match status" value="2"/>
</dbReference>
<dbReference type="Proteomes" id="UP001209878">
    <property type="component" value="Unassembled WGS sequence"/>
</dbReference>
<dbReference type="AlphaFoldDB" id="A0AAD9PEY7"/>
<dbReference type="InterPro" id="IPR011042">
    <property type="entry name" value="6-blade_b-propeller_TolB-like"/>
</dbReference>
<evidence type="ECO:0000256" key="5">
    <source>
        <dbReference type="ARBA" id="ARBA00022692"/>
    </source>
</evidence>
<organism evidence="15 16">
    <name type="scientific">Ridgeia piscesae</name>
    <name type="common">Tubeworm</name>
    <dbReference type="NCBI Taxonomy" id="27915"/>
    <lineage>
        <taxon>Eukaryota</taxon>
        <taxon>Metazoa</taxon>
        <taxon>Spiralia</taxon>
        <taxon>Lophotrochozoa</taxon>
        <taxon>Annelida</taxon>
        <taxon>Polychaeta</taxon>
        <taxon>Sedentaria</taxon>
        <taxon>Canalipalpata</taxon>
        <taxon>Sabellida</taxon>
        <taxon>Siboglinidae</taxon>
        <taxon>Ridgeia</taxon>
    </lineage>
</organism>
<dbReference type="CDD" id="cd00112">
    <property type="entry name" value="LDLa"/>
    <property type="match status" value="7"/>
</dbReference>
<feature type="repeat" description="LDL-receptor class B" evidence="14">
    <location>
        <begin position="484"/>
        <end position="527"/>
    </location>
</feature>
<dbReference type="Gene3D" id="2.120.10.30">
    <property type="entry name" value="TolB, C-terminal domain"/>
    <property type="match status" value="1"/>
</dbReference>
<evidence type="ECO:0000256" key="2">
    <source>
        <dbReference type="ARBA" id="ARBA00004308"/>
    </source>
</evidence>
<evidence type="ECO:0000256" key="10">
    <source>
        <dbReference type="ARBA" id="ARBA00023157"/>
    </source>
</evidence>
<evidence type="ECO:0000256" key="12">
    <source>
        <dbReference type="ARBA" id="ARBA00023180"/>
    </source>
</evidence>
<keyword evidence="11" id="KW-0675">Receptor</keyword>
<accession>A0AAD9PEY7</accession>
<feature type="disulfide bond" evidence="13">
    <location>
        <begin position="132"/>
        <end position="147"/>
    </location>
</feature>
<dbReference type="EMBL" id="JAODUO010000013">
    <property type="protein sequence ID" value="KAK2193395.1"/>
    <property type="molecule type" value="Genomic_DNA"/>
</dbReference>
<dbReference type="SMART" id="SM00135">
    <property type="entry name" value="LY"/>
    <property type="match status" value="3"/>
</dbReference>
<evidence type="ECO:0000313" key="15">
    <source>
        <dbReference type="EMBL" id="KAK2193395.1"/>
    </source>
</evidence>
<dbReference type="GO" id="GO:0042562">
    <property type="term" value="F:hormone binding"/>
    <property type="evidence" value="ECO:0007669"/>
    <property type="project" value="TreeGrafter"/>
</dbReference>
<evidence type="ECO:0000256" key="7">
    <source>
        <dbReference type="ARBA" id="ARBA00022737"/>
    </source>
</evidence>
<evidence type="ECO:0000256" key="6">
    <source>
        <dbReference type="ARBA" id="ARBA00022729"/>
    </source>
</evidence>
<keyword evidence="7" id="KW-0677">Repeat</keyword>
<feature type="disulfide bond" evidence="13">
    <location>
        <begin position="201"/>
        <end position="219"/>
    </location>
</feature>
<keyword evidence="4" id="KW-0254">Endocytosis</keyword>
<evidence type="ECO:0000313" key="16">
    <source>
        <dbReference type="Proteomes" id="UP001209878"/>
    </source>
</evidence>
<feature type="disulfide bond" evidence="13">
    <location>
        <begin position="255"/>
        <end position="270"/>
    </location>
</feature>